<name>A0A146F524_ASPKA</name>
<reference evidence="2" key="2">
    <citation type="submission" date="2016-02" db="EMBL/GenBank/DDBJ databases">
        <title>Genome sequencing of Aspergillus luchuensis NBRC 4314.</title>
        <authorList>
            <person name="Yamada O."/>
        </authorList>
    </citation>
    <scope>NUCLEOTIDE SEQUENCE [LARGE SCALE GENOMIC DNA]</scope>
    <source>
        <strain evidence="2">RIB 2604</strain>
    </source>
</reference>
<proteinExistence type="predicted"/>
<keyword evidence="1" id="KW-0808">Transferase</keyword>
<accession>A0A146F524</accession>
<dbReference type="AlphaFoldDB" id="A0A146F524"/>
<sequence>MTIIDDGDAIKSHGHLEVSEAQSSSFSCSVTFQQVEGLLECLREFPLMEGSRSYYYIMSQAAVVPAPFVHRALAETPRFPLLA</sequence>
<dbReference type="EMBL" id="BCWF01000008">
    <property type="protein sequence ID" value="GAT20781.1"/>
    <property type="molecule type" value="Genomic_DNA"/>
</dbReference>
<evidence type="ECO:0000313" key="1">
    <source>
        <dbReference type="EMBL" id="GAT20781.1"/>
    </source>
</evidence>
<reference evidence="1 2" key="1">
    <citation type="journal article" date="2016" name="DNA Res.">
        <title>Genome sequence of Aspergillus luchuensis NBRC 4314.</title>
        <authorList>
            <person name="Yamada O."/>
            <person name="Machida M."/>
            <person name="Hosoyama A."/>
            <person name="Goto M."/>
            <person name="Takahashi T."/>
            <person name="Futagami T."/>
            <person name="Yamagata Y."/>
            <person name="Takeuchi M."/>
            <person name="Kobayashi T."/>
            <person name="Koike H."/>
            <person name="Abe K."/>
            <person name="Asai K."/>
            <person name="Arita M."/>
            <person name="Fujita N."/>
            <person name="Fukuda K."/>
            <person name="Higa K."/>
            <person name="Horikawa H."/>
            <person name="Ishikawa T."/>
            <person name="Jinno K."/>
            <person name="Kato Y."/>
            <person name="Kirimura K."/>
            <person name="Mizutani O."/>
            <person name="Nakasone K."/>
            <person name="Sano M."/>
            <person name="Shiraishi Y."/>
            <person name="Tsukahara M."/>
            <person name="Gomi K."/>
        </authorList>
    </citation>
    <scope>NUCLEOTIDE SEQUENCE [LARGE SCALE GENOMIC DNA]</scope>
    <source>
        <strain evidence="1 2">RIB 2604</strain>
    </source>
</reference>
<gene>
    <name evidence="1" type="ORF">RIB2604_00802550</name>
</gene>
<dbReference type="GO" id="GO:0016740">
    <property type="term" value="F:transferase activity"/>
    <property type="evidence" value="ECO:0007669"/>
    <property type="project" value="UniProtKB-KW"/>
</dbReference>
<protein>
    <submittedName>
        <fullName evidence="1">1,3-beta-glucanosyltransferase Gel2</fullName>
    </submittedName>
</protein>
<organism evidence="1 2">
    <name type="scientific">Aspergillus kawachii</name>
    <name type="common">White koji mold</name>
    <name type="synonym">Aspergillus awamori var. kawachi</name>
    <dbReference type="NCBI Taxonomy" id="1069201"/>
    <lineage>
        <taxon>Eukaryota</taxon>
        <taxon>Fungi</taxon>
        <taxon>Dikarya</taxon>
        <taxon>Ascomycota</taxon>
        <taxon>Pezizomycotina</taxon>
        <taxon>Eurotiomycetes</taxon>
        <taxon>Eurotiomycetidae</taxon>
        <taxon>Eurotiales</taxon>
        <taxon>Aspergillaceae</taxon>
        <taxon>Aspergillus</taxon>
        <taxon>Aspergillus subgen. Circumdati</taxon>
    </lineage>
</organism>
<evidence type="ECO:0000313" key="2">
    <source>
        <dbReference type="Proteomes" id="UP000075230"/>
    </source>
</evidence>
<dbReference type="Proteomes" id="UP000075230">
    <property type="component" value="Unassembled WGS sequence"/>
</dbReference>
<comment type="caution">
    <text evidence="1">The sequence shown here is derived from an EMBL/GenBank/DDBJ whole genome shotgun (WGS) entry which is preliminary data.</text>
</comment>